<keyword evidence="3" id="KW-1185">Reference proteome</keyword>
<sequence>MPKRALRTSSLPVGLAAEMPSMKSQQRRRCKDPQICPRGWCSSASARARKRRENLRATRTLRLKTRRLKLRTANLQGSS</sequence>
<evidence type="ECO:0000256" key="1">
    <source>
        <dbReference type="SAM" id="MobiDB-lite"/>
    </source>
</evidence>
<reference evidence="2 3" key="2">
    <citation type="submission" date="2019-01" db="EMBL/GenBank/DDBJ databases">
        <title>A chromosome length genome reference of the Java medaka (oryzias javanicus).</title>
        <authorList>
            <person name="Herpin A."/>
            <person name="Takehana Y."/>
            <person name="Naruse K."/>
            <person name="Ansai S."/>
            <person name="Kawaguchi M."/>
        </authorList>
    </citation>
    <scope>NUCLEOTIDE SEQUENCE [LARGE SCALE GENOMIC DNA]</scope>
    <source>
        <strain evidence="2">RS831</strain>
        <tissue evidence="2">Whole body</tissue>
    </source>
</reference>
<dbReference type="EMBL" id="CM012456">
    <property type="protein sequence ID" value="RVE58912.1"/>
    <property type="molecule type" value="Genomic_DNA"/>
</dbReference>
<proteinExistence type="predicted"/>
<organism evidence="2 3">
    <name type="scientific">Oryzias javanicus</name>
    <name type="common">Javanese ricefish</name>
    <name type="synonym">Aplocheilus javanicus</name>
    <dbReference type="NCBI Taxonomy" id="123683"/>
    <lineage>
        <taxon>Eukaryota</taxon>
        <taxon>Metazoa</taxon>
        <taxon>Chordata</taxon>
        <taxon>Craniata</taxon>
        <taxon>Vertebrata</taxon>
        <taxon>Euteleostomi</taxon>
        <taxon>Actinopterygii</taxon>
        <taxon>Neopterygii</taxon>
        <taxon>Teleostei</taxon>
        <taxon>Neoteleostei</taxon>
        <taxon>Acanthomorphata</taxon>
        <taxon>Ovalentaria</taxon>
        <taxon>Atherinomorphae</taxon>
        <taxon>Beloniformes</taxon>
        <taxon>Adrianichthyidae</taxon>
        <taxon>Oryziinae</taxon>
        <taxon>Oryzias</taxon>
    </lineage>
</organism>
<dbReference type="Proteomes" id="UP000283210">
    <property type="component" value="Chromosome 20"/>
</dbReference>
<feature type="region of interest" description="Disordered" evidence="1">
    <location>
        <begin position="1"/>
        <end position="33"/>
    </location>
</feature>
<protein>
    <submittedName>
        <fullName evidence="2">Uncharacterized protein</fullName>
    </submittedName>
</protein>
<name>A0A3S2M2Q7_ORYJA</name>
<evidence type="ECO:0000313" key="2">
    <source>
        <dbReference type="EMBL" id="RVE58912.1"/>
    </source>
</evidence>
<evidence type="ECO:0000313" key="3">
    <source>
        <dbReference type="Proteomes" id="UP000283210"/>
    </source>
</evidence>
<gene>
    <name evidence="2" type="ORF">OJAV_G00199070</name>
</gene>
<reference evidence="2 3" key="1">
    <citation type="submission" date="2018-11" db="EMBL/GenBank/DDBJ databases">
        <authorList>
            <person name="Lopez-Roques C."/>
            <person name="Donnadieu C."/>
            <person name="Bouchez O."/>
            <person name="Klopp C."/>
            <person name="Cabau C."/>
            <person name="Zahm M."/>
        </authorList>
    </citation>
    <scope>NUCLEOTIDE SEQUENCE [LARGE SCALE GENOMIC DNA]</scope>
    <source>
        <strain evidence="2">RS831</strain>
        <tissue evidence="2">Whole body</tissue>
    </source>
</reference>
<dbReference type="AlphaFoldDB" id="A0A3S2M2Q7"/>
<accession>A0A3S2M2Q7</accession>